<dbReference type="RefSeq" id="WP_160633466.1">
    <property type="nucleotide sequence ID" value="NZ_WWNE01000007.1"/>
</dbReference>
<evidence type="ECO:0000313" key="6">
    <source>
        <dbReference type="EMBL" id="NBG66521.1"/>
    </source>
</evidence>
<reference evidence="6 7" key="1">
    <citation type="submission" date="2019-12" db="EMBL/GenBank/DDBJ databases">
        <authorList>
            <person name="Zhao J."/>
        </authorList>
    </citation>
    <scope>NUCLEOTIDE SEQUENCE [LARGE SCALE GENOMIC DNA]</scope>
    <source>
        <strain evidence="6 7">S-15</strain>
    </source>
</reference>
<dbReference type="InterPro" id="IPR029044">
    <property type="entry name" value="Nucleotide-diphossugar_trans"/>
</dbReference>
<dbReference type="GO" id="GO:0016757">
    <property type="term" value="F:glycosyltransferase activity"/>
    <property type="evidence" value="ECO:0007669"/>
    <property type="project" value="UniProtKB-KW"/>
</dbReference>
<evidence type="ECO:0000313" key="7">
    <source>
        <dbReference type="Proteomes" id="UP000470771"/>
    </source>
</evidence>
<keyword evidence="7" id="KW-1185">Reference proteome</keyword>
<feature type="transmembrane region" description="Helical" evidence="4">
    <location>
        <begin position="6"/>
        <end position="30"/>
    </location>
</feature>
<dbReference type="AlphaFoldDB" id="A0A6N9NM27"/>
<sequence length="373" mass="42959">MHSLDVSLIFFSIYAIVAFVYLIFLFYFIVPLIRKTKNNSAQHVNIVEEGVSVIVVAKNEAKNLSLHLRKVLEQDYPNFEVVVASDHSNDNTLEVLREFEREFKNLRILDIQDWHSEGKKAALTRAVFYAQNEILLFTDADCEPSSNQWIRSMSRLYQDRIDFVLGYGGYAKTGGLLNALVRFDAAQIAALSFGFAKAGMAYMGVGRNLSYRKSLFINSKGFTEHLHLLSGDDDLFVQANATKGNVIINTELESKTISIPKKTVISWWKQKLRHQSTVKLYQPKFKFLLGLYTASKFILFLLWPLSFLFSNYIFVLISFGVVLLLHFIIFRKTLCLIHEKGLSLWNPFLEVLLLLNTLFLSVFSLFYRSNKWK</sequence>
<comment type="caution">
    <text evidence="6">The sequence shown here is derived from an EMBL/GenBank/DDBJ whole genome shotgun (WGS) entry which is preliminary data.</text>
</comment>
<dbReference type="SUPFAM" id="SSF53448">
    <property type="entry name" value="Nucleotide-diphospho-sugar transferases"/>
    <property type="match status" value="1"/>
</dbReference>
<keyword evidence="4" id="KW-0472">Membrane</keyword>
<accession>A0A6N9NM27</accession>
<dbReference type="PANTHER" id="PTHR43630:SF1">
    <property type="entry name" value="POLY-BETA-1,6-N-ACETYL-D-GLUCOSAMINE SYNTHASE"/>
    <property type="match status" value="1"/>
</dbReference>
<keyword evidence="3 6" id="KW-0808">Transferase</keyword>
<feature type="transmembrane region" description="Helical" evidence="4">
    <location>
        <begin position="342"/>
        <end position="367"/>
    </location>
</feature>
<keyword evidence="2" id="KW-0328">Glycosyltransferase</keyword>
<comment type="similarity">
    <text evidence="1">Belongs to the glycosyltransferase 2 family.</text>
</comment>
<evidence type="ECO:0000256" key="2">
    <source>
        <dbReference type="ARBA" id="ARBA00022676"/>
    </source>
</evidence>
<keyword evidence="4" id="KW-1133">Transmembrane helix</keyword>
<organism evidence="6 7">
    <name type="scientific">Acidiluteibacter ferrifornacis</name>
    <dbReference type="NCBI Taxonomy" id="2692424"/>
    <lineage>
        <taxon>Bacteria</taxon>
        <taxon>Pseudomonadati</taxon>
        <taxon>Bacteroidota</taxon>
        <taxon>Flavobacteriia</taxon>
        <taxon>Flavobacteriales</taxon>
        <taxon>Cryomorphaceae</taxon>
        <taxon>Acidiluteibacter</taxon>
    </lineage>
</organism>
<evidence type="ECO:0000256" key="3">
    <source>
        <dbReference type="ARBA" id="ARBA00022679"/>
    </source>
</evidence>
<proteinExistence type="inferred from homology"/>
<feature type="transmembrane region" description="Helical" evidence="4">
    <location>
        <begin position="287"/>
        <end position="306"/>
    </location>
</feature>
<dbReference type="InterPro" id="IPR001173">
    <property type="entry name" value="Glyco_trans_2-like"/>
</dbReference>
<evidence type="ECO:0000259" key="5">
    <source>
        <dbReference type="Pfam" id="PF00535"/>
    </source>
</evidence>
<feature type="domain" description="Glycosyltransferase 2-like" evidence="5">
    <location>
        <begin position="52"/>
        <end position="169"/>
    </location>
</feature>
<dbReference type="PANTHER" id="PTHR43630">
    <property type="entry name" value="POLY-BETA-1,6-N-ACETYL-D-GLUCOSAMINE SYNTHASE"/>
    <property type="match status" value="1"/>
</dbReference>
<dbReference type="Proteomes" id="UP000470771">
    <property type="component" value="Unassembled WGS sequence"/>
</dbReference>
<dbReference type="EMBL" id="WWNE01000007">
    <property type="protein sequence ID" value="NBG66521.1"/>
    <property type="molecule type" value="Genomic_DNA"/>
</dbReference>
<protein>
    <submittedName>
        <fullName evidence="6">Glycosyltransferase</fullName>
    </submittedName>
</protein>
<feature type="transmembrane region" description="Helical" evidence="4">
    <location>
        <begin position="312"/>
        <end position="330"/>
    </location>
</feature>
<gene>
    <name evidence="6" type="ORF">GQN54_10360</name>
</gene>
<dbReference type="Gene3D" id="3.90.550.10">
    <property type="entry name" value="Spore Coat Polysaccharide Biosynthesis Protein SpsA, Chain A"/>
    <property type="match status" value="1"/>
</dbReference>
<keyword evidence="4" id="KW-0812">Transmembrane</keyword>
<name>A0A6N9NM27_9FLAO</name>
<evidence type="ECO:0000256" key="1">
    <source>
        <dbReference type="ARBA" id="ARBA00006739"/>
    </source>
</evidence>
<evidence type="ECO:0000256" key="4">
    <source>
        <dbReference type="SAM" id="Phobius"/>
    </source>
</evidence>
<dbReference type="Pfam" id="PF00535">
    <property type="entry name" value="Glycos_transf_2"/>
    <property type="match status" value="1"/>
</dbReference>